<name>A0A2M6YCW0_9BACT</name>
<evidence type="ECO:0000313" key="2">
    <source>
        <dbReference type="EMBL" id="PIU24494.1"/>
    </source>
</evidence>
<keyword evidence="2" id="KW-0131">Cell cycle</keyword>
<accession>A0A2M6YCW0</accession>
<evidence type="ECO:0000259" key="1">
    <source>
        <dbReference type="Pfam" id="PF00905"/>
    </source>
</evidence>
<dbReference type="GO" id="GO:0071972">
    <property type="term" value="F:peptidoglycan L,D-transpeptidase activity"/>
    <property type="evidence" value="ECO:0007669"/>
    <property type="project" value="TreeGrafter"/>
</dbReference>
<dbReference type="Pfam" id="PF00905">
    <property type="entry name" value="Transpeptidase"/>
    <property type="match status" value="1"/>
</dbReference>
<protein>
    <submittedName>
        <fullName evidence="2">Cell division protein FtsI</fullName>
    </submittedName>
</protein>
<dbReference type="Gene3D" id="3.40.710.10">
    <property type="entry name" value="DD-peptidase/beta-lactamase superfamily"/>
    <property type="match status" value="1"/>
</dbReference>
<dbReference type="GO" id="GO:0051301">
    <property type="term" value="P:cell division"/>
    <property type="evidence" value="ECO:0007669"/>
    <property type="project" value="UniProtKB-KW"/>
</dbReference>
<keyword evidence="2" id="KW-0132">Cell division</keyword>
<dbReference type="InterPro" id="IPR012338">
    <property type="entry name" value="Beta-lactam/transpept-like"/>
</dbReference>
<feature type="domain" description="Penicillin-binding protein transpeptidase" evidence="1">
    <location>
        <begin position="3"/>
        <end position="61"/>
    </location>
</feature>
<organism evidence="2 3">
    <name type="scientific">Candidatus Berkelbacteria bacterium CG08_land_8_20_14_0_20_39_8</name>
    <dbReference type="NCBI Taxonomy" id="1974511"/>
    <lineage>
        <taxon>Bacteria</taxon>
        <taxon>Candidatus Berkelbacteria</taxon>
    </lineage>
</organism>
<dbReference type="PANTHER" id="PTHR30627:SF2">
    <property type="entry name" value="PEPTIDOGLYCAN D,D-TRANSPEPTIDASE MRDA"/>
    <property type="match status" value="1"/>
</dbReference>
<comment type="caution">
    <text evidence="2">The sequence shown here is derived from an EMBL/GenBank/DDBJ whole genome shotgun (WGS) entry which is preliminary data.</text>
</comment>
<dbReference type="AlphaFoldDB" id="A0A2M6YCW0"/>
<dbReference type="Proteomes" id="UP000229896">
    <property type="component" value="Unassembled WGS sequence"/>
</dbReference>
<gene>
    <name evidence="2" type="ORF">COT12_00740</name>
</gene>
<dbReference type="InterPro" id="IPR001460">
    <property type="entry name" value="PCN-bd_Tpept"/>
</dbReference>
<dbReference type="GO" id="GO:0005886">
    <property type="term" value="C:plasma membrane"/>
    <property type="evidence" value="ECO:0007669"/>
    <property type="project" value="TreeGrafter"/>
</dbReference>
<dbReference type="SUPFAM" id="SSF56601">
    <property type="entry name" value="beta-lactamase/transpeptidase-like"/>
    <property type="match status" value="1"/>
</dbReference>
<feature type="non-terminal residue" evidence="2">
    <location>
        <position position="1"/>
    </location>
</feature>
<dbReference type="GO" id="GO:0071555">
    <property type="term" value="P:cell wall organization"/>
    <property type="evidence" value="ECO:0007669"/>
    <property type="project" value="TreeGrafter"/>
</dbReference>
<sequence>AKIQTACKTGTAESHSVSGIPHAWFTVYAPSSNPEIALTILIEEGGQGSDVAAPIAKEILKSYFERKE</sequence>
<dbReference type="EMBL" id="PEXI01000027">
    <property type="protein sequence ID" value="PIU24494.1"/>
    <property type="molecule type" value="Genomic_DNA"/>
</dbReference>
<proteinExistence type="predicted"/>
<dbReference type="InterPro" id="IPR050515">
    <property type="entry name" value="Beta-lactam/transpept"/>
</dbReference>
<dbReference type="PANTHER" id="PTHR30627">
    <property type="entry name" value="PEPTIDOGLYCAN D,D-TRANSPEPTIDASE"/>
    <property type="match status" value="1"/>
</dbReference>
<evidence type="ECO:0000313" key="3">
    <source>
        <dbReference type="Proteomes" id="UP000229896"/>
    </source>
</evidence>
<reference evidence="3" key="1">
    <citation type="submission" date="2017-09" db="EMBL/GenBank/DDBJ databases">
        <title>Depth-based differentiation of microbial function through sediment-hosted aquifers and enrichment of novel symbionts in the deep terrestrial subsurface.</title>
        <authorList>
            <person name="Probst A.J."/>
            <person name="Ladd B."/>
            <person name="Jarett J.K."/>
            <person name="Geller-Mcgrath D.E."/>
            <person name="Sieber C.M.K."/>
            <person name="Emerson J.B."/>
            <person name="Anantharaman K."/>
            <person name="Thomas B.C."/>
            <person name="Malmstrom R."/>
            <person name="Stieglmeier M."/>
            <person name="Klingl A."/>
            <person name="Woyke T."/>
            <person name="Ryan C.M."/>
            <person name="Banfield J.F."/>
        </authorList>
    </citation>
    <scope>NUCLEOTIDE SEQUENCE [LARGE SCALE GENOMIC DNA]</scope>
</reference>
<dbReference type="GO" id="GO:0008658">
    <property type="term" value="F:penicillin binding"/>
    <property type="evidence" value="ECO:0007669"/>
    <property type="project" value="InterPro"/>
</dbReference>